<dbReference type="EMBL" id="PGCP01000013">
    <property type="protein sequence ID" value="PJC93487.1"/>
    <property type="molecule type" value="Genomic_DNA"/>
</dbReference>
<proteinExistence type="inferred from homology"/>
<protein>
    <recommendedName>
        <fullName evidence="10">Polysaccharide biosynthesis protein</fullName>
    </recommendedName>
</protein>
<comment type="caution">
    <text evidence="8">The sequence shown here is derived from an EMBL/GenBank/DDBJ whole genome shotgun (WGS) entry which is preliminary data.</text>
</comment>
<dbReference type="AlphaFoldDB" id="A0A2M8HA87"/>
<evidence type="ECO:0000256" key="5">
    <source>
        <dbReference type="ARBA" id="ARBA00022989"/>
    </source>
</evidence>
<comment type="similarity">
    <text evidence="2">Belongs to the polysaccharide synthase family.</text>
</comment>
<keyword evidence="5 7" id="KW-1133">Transmembrane helix</keyword>
<name>A0A2M8HA87_9GAMM</name>
<evidence type="ECO:0000313" key="8">
    <source>
        <dbReference type="EMBL" id="PJC93487.1"/>
    </source>
</evidence>
<feature type="transmembrane region" description="Helical" evidence="7">
    <location>
        <begin position="364"/>
        <end position="383"/>
    </location>
</feature>
<dbReference type="RefSeq" id="WP_157812763.1">
    <property type="nucleotide sequence ID" value="NZ_PGCP01000013.1"/>
</dbReference>
<feature type="transmembrane region" description="Helical" evidence="7">
    <location>
        <begin position="201"/>
        <end position="219"/>
    </location>
</feature>
<evidence type="ECO:0000256" key="4">
    <source>
        <dbReference type="ARBA" id="ARBA00022692"/>
    </source>
</evidence>
<feature type="transmembrane region" description="Helical" evidence="7">
    <location>
        <begin position="280"/>
        <end position="302"/>
    </location>
</feature>
<feature type="transmembrane region" description="Helical" evidence="7">
    <location>
        <begin position="49"/>
        <end position="76"/>
    </location>
</feature>
<comment type="subcellular location">
    <subcellularLocation>
        <location evidence="1">Cell membrane</location>
        <topology evidence="1">Multi-pass membrane protein</topology>
    </subcellularLocation>
</comment>
<dbReference type="InterPro" id="IPR050833">
    <property type="entry name" value="Poly_Biosynth_Transport"/>
</dbReference>
<dbReference type="GO" id="GO:0005886">
    <property type="term" value="C:plasma membrane"/>
    <property type="evidence" value="ECO:0007669"/>
    <property type="project" value="UniProtKB-SubCell"/>
</dbReference>
<feature type="transmembrane region" description="Helical" evidence="7">
    <location>
        <begin position="395"/>
        <end position="416"/>
    </location>
</feature>
<gene>
    <name evidence="8" type="ORF">CUC44_09645</name>
</gene>
<feature type="transmembrane region" description="Helical" evidence="7">
    <location>
        <begin position="21"/>
        <end position="43"/>
    </location>
</feature>
<dbReference type="Proteomes" id="UP000232060">
    <property type="component" value="Unassembled WGS sequence"/>
</dbReference>
<evidence type="ECO:0000256" key="7">
    <source>
        <dbReference type="SAM" id="Phobius"/>
    </source>
</evidence>
<evidence type="ECO:0000256" key="2">
    <source>
        <dbReference type="ARBA" id="ARBA00007430"/>
    </source>
</evidence>
<keyword evidence="9" id="KW-1185">Reference proteome</keyword>
<feature type="transmembrane region" description="Helical" evidence="7">
    <location>
        <begin position="110"/>
        <end position="130"/>
    </location>
</feature>
<keyword evidence="6 7" id="KW-0472">Membrane</keyword>
<reference evidence="8 9" key="1">
    <citation type="submission" date="2017-11" db="EMBL/GenBank/DDBJ databases">
        <title>Draft genome sequence of environmental isolate Aeromonas lusitania sp. nov. MDC 2473.</title>
        <authorList>
            <person name="Colston S.M."/>
            <person name="Navarro A."/>
            <person name="Martinez-Murcia A.J."/>
            <person name="Graf J."/>
        </authorList>
    </citation>
    <scope>NUCLEOTIDE SEQUENCE [LARGE SCALE GENOMIC DNA]</scope>
    <source>
        <strain evidence="8 9">MDC 2473</strain>
    </source>
</reference>
<dbReference type="OrthoDB" id="8562875at2"/>
<keyword evidence="3" id="KW-1003">Cell membrane</keyword>
<feature type="transmembrane region" description="Helical" evidence="7">
    <location>
        <begin position="179"/>
        <end position="195"/>
    </location>
</feature>
<feature type="transmembrane region" description="Helical" evidence="7">
    <location>
        <begin position="142"/>
        <end position="167"/>
    </location>
</feature>
<evidence type="ECO:0008006" key="10">
    <source>
        <dbReference type="Google" id="ProtNLM"/>
    </source>
</evidence>
<evidence type="ECO:0000256" key="3">
    <source>
        <dbReference type="ARBA" id="ARBA00022475"/>
    </source>
</evidence>
<dbReference type="PANTHER" id="PTHR30250">
    <property type="entry name" value="PST FAMILY PREDICTED COLANIC ACID TRANSPORTER"/>
    <property type="match status" value="1"/>
</dbReference>
<keyword evidence="4 7" id="KW-0812">Transmembrane</keyword>
<sequence length="450" mass="50593">MHPMISNFLSKLGVDRAIFFVLLHRGSGSISSFITLLLITHFLTPVEQGYYYTFASILGLQIIFELGFGTVLIQFVSHEMVGIKITQDAISGNKENLARLYYMISLAIKWYFVVSAGVLLVVSPLGYLFFATSTMDALPTLAWLLPWLFLVLSASLSLLITPMLSIAEGCGFVAQVAKMRLFQTLTAALFAWLVLLSGFGLYASAATALATFVVGALWIHRNFYHVIKTAIQCPNKSLQGNLWKDEILPMQWRIAISWLSGYFIFNLFNPVAFRFFGAKFAGQLGLSLSIITLMTGISLSWFMTKVPTFGRLIADNRRAELDHLYQKTFKHSLLFLCLVGATAIAVLYVLNYQEFQLAQRFIDPSVFIFLVLTGVGNHIIACQASYVRSHKVEKYLGNAIFTAVLMSGVLFLATQFTANYMVYFYCAAMWLFCLPHGFYLYHVFKNTRVN</sequence>
<organism evidence="8 9">
    <name type="scientific">Aeromonas lusitana</name>
    <dbReference type="NCBI Taxonomy" id="931529"/>
    <lineage>
        <taxon>Bacteria</taxon>
        <taxon>Pseudomonadati</taxon>
        <taxon>Pseudomonadota</taxon>
        <taxon>Gammaproteobacteria</taxon>
        <taxon>Aeromonadales</taxon>
        <taxon>Aeromonadaceae</taxon>
        <taxon>Aeromonas</taxon>
    </lineage>
</organism>
<feature type="transmembrane region" description="Helical" evidence="7">
    <location>
        <begin position="252"/>
        <end position="268"/>
    </location>
</feature>
<evidence type="ECO:0000313" key="9">
    <source>
        <dbReference type="Proteomes" id="UP000232060"/>
    </source>
</evidence>
<evidence type="ECO:0000256" key="6">
    <source>
        <dbReference type="ARBA" id="ARBA00023136"/>
    </source>
</evidence>
<evidence type="ECO:0000256" key="1">
    <source>
        <dbReference type="ARBA" id="ARBA00004651"/>
    </source>
</evidence>
<accession>A0A2M8HA87</accession>
<feature type="transmembrane region" description="Helical" evidence="7">
    <location>
        <begin position="422"/>
        <end position="444"/>
    </location>
</feature>
<feature type="transmembrane region" description="Helical" evidence="7">
    <location>
        <begin position="333"/>
        <end position="352"/>
    </location>
</feature>
<dbReference type="PANTHER" id="PTHR30250:SF10">
    <property type="entry name" value="LIPOPOLYSACCHARIDE BIOSYNTHESIS PROTEIN WZXC"/>
    <property type="match status" value="1"/>
</dbReference>